<dbReference type="HOGENOM" id="CLU_819179_0_0_1"/>
<name>A0A0C3G9W0_PILCF</name>
<dbReference type="AlphaFoldDB" id="A0A0C3G9W0"/>
<accession>A0A0C3G9W0</accession>
<dbReference type="Proteomes" id="UP000054166">
    <property type="component" value="Unassembled WGS sequence"/>
</dbReference>
<evidence type="ECO:0000256" key="1">
    <source>
        <dbReference type="SAM" id="MobiDB-lite"/>
    </source>
</evidence>
<keyword evidence="3" id="KW-1185">Reference proteome</keyword>
<feature type="region of interest" description="Disordered" evidence="1">
    <location>
        <begin position="349"/>
        <end position="392"/>
    </location>
</feature>
<feature type="compositionally biased region" description="Low complexity" evidence="1">
    <location>
        <begin position="382"/>
        <end position="392"/>
    </location>
</feature>
<reference evidence="3" key="2">
    <citation type="submission" date="2015-01" db="EMBL/GenBank/DDBJ databases">
        <title>Evolutionary Origins and Diversification of the Mycorrhizal Mutualists.</title>
        <authorList>
            <consortium name="DOE Joint Genome Institute"/>
            <consortium name="Mycorrhizal Genomics Consortium"/>
            <person name="Kohler A."/>
            <person name="Kuo A."/>
            <person name="Nagy L.G."/>
            <person name="Floudas D."/>
            <person name="Copeland A."/>
            <person name="Barry K.W."/>
            <person name="Cichocki N."/>
            <person name="Veneault-Fourrey C."/>
            <person name="LaButti K."/>
            <person name="Lindquist E.A."/>
            <person name="Lipzen A."/>
            <person name="Lundell T."/>
            <person name="Morin E."/>
            <person name="Murat C."/>
            <person name="Riley R."/>
            <person name="Ohm R."/>
            <person name="Sun H."/>
            <person name="Tunlid A."/>
            <person name="Henrissat B."/>
            <person name="Grigoriev I.V."/>
            <person name="Hibbett D.S."/>
            <person name="Martin F."/>
        </authorList>
    </citation>
    <scope>NUCLEOTIDE SEQUENCE [LARGE SCALE GENOMIC DNA]</scope>
    <source>
        <strain evidence="3">F 1598</strain>
    </source>
</reference>
<dbReference type="OrthoDB" id="3048335at2759"/>
<organism evidence="2 3">
    <name type="scientific">Piloderma croceum (strain F 1598)</name>
    <dbReference type="NCBI Taxonomy" id="765440"/>
    <lineage>
        <taxon>Eukaryota</taxon>
        <taxon>Fungi</taxon>
        <taxon>Dikarya</taxon>
        <taxon>Basidiomycota</taxon>
        <taxon>Agaricomycotina</taxon>
        <taxon>Agaricomycetes</taxon>
        <taxon>Agaricomycetidae</taxon>
        <taxon>Atheliales</taxon>
        <taxon>Atheliaceae</taxon>
        <taxon>Piloderma</taxon>
    </lineage>
</organism>
<protein>
    <submittedName>
        <fullName evidence="2">Uncharacterized protein</fullName>
    </submittedName>
</protein>
<sequence length="392" mass="43650">MTKSKKKSKGGAPAKLGAPEHFSGFKLAFLVSRAAQYQQALDVKVVAAFYNKVTLDFVAKYGQQEPFNEEFAEDPLEPDIVLEGGDGGGGDDEPVLLNEEVAANAVLFAKLRTKLGQWYRRKYKRPEVTKASATFATVNPFTTALAENLEKVPRRLTPFHQYLKLHYHARIKGKYLRRYAIFRQAYEDATEEEQESGVMKKVVPVQLRTEVATEFWVLETEEFRKSIAKTAEDTYLKEVEEWEKSKLVPKTAQQFHQQLAFAGKFLHPVAEAIAAQMQAAVSICIIGPLTHHLASVHVNWPGGLAGATWPLHDPNGYTEAEKSMCTYGRANFSAAECKLRALPVEVNANQMDDGIEPEGSTVPLDQDRERNLSTSPAPPLTLPDLPHLMPAP</sequence>
<proteinExistence type="predicted"/>
<reference evidence="2 3" key="1">
    <citation type="submission" date="2014-04" db="EMBL/GenBank/DDBJ databases">
        <authorList>
            <consortium name="DOE Joint Genome Institute"/>
            <person name="Kuo A."/>
            <person name="Tarkka M."/>
            <person name="Buscot F."/>
            <person name="Kohler A."/>
            <person name="Nagy L.G."/>
            <person name="Floudas D."/>
            <person name="Copeland A."/>
            <person name="Barry K.W."/>
            <person name="Cichocki N."/>
            <person name="Veneault-Fourrey C."/>
            <person name="LaButti K."/>
            <person name="Lindquist E.A."/>
            <person name="Lipzen A."/>
            <person name="Lundell T."/>
            <person name="Morin E."/>
            <person name="Murat C."/>
            <person name="Sun H."/>
            <person name="Tunlid A."/>
            <person name="Henrissat B."/>
            <person name="Grigoriev I.V."/>
            <person name="Hibbett D.S."/>
            <person name="Martin F."/>
            <person name="Nordberg H.P."/>
            <person name="Cantor M.N."/>
            <person name="Hua S.X."/>
        </authorList>
    </citation>
    <scope>NUCLEOTIDE SEQUENCE [LARGE SCALE GENOMIC DNA]</scope>
    <source>
        <strain evidence="2 3">F 1598</strain>
    </source>
</reference>
<evidence type="ECO:0000313" key="3">
    <source>
        <dbReference type="Proteomes" id="UP000054166"/>
    </source>
</evidence>
<gene>
    <name evidence="2" type="ORF">PILCRDRAFT_2747</name>
</gene>
<dbReference type="STRING" id="765440.A0A0C3G9W0"/>
<dbReference type="EMBL" id="KN832976">
    <property type="protein sequence ID" value="KIM88519.1"/>
    <property type="molecule type" value="Genomic_DNA"/>
</dbReference>
<dbReference type="InParanoid" id="A0A0C3G9W0"/>
<evidence type="ECO:0000313" key="2">
    <source>
        <dbReference type="EMBL" id="KIM88519.1"/>
    </source>
</evidence>